<keyword evidence="1" id="KW-0812">Transmembrane</keyword>
<dbReference type="AlphaFoldDB" id="A0A917QB91"/>
<name>A0A917QB91_9HYPH</name>
<keyword evidence="1" id="KW-1133">Transmembrane helix</keyword>
<evidence type="ECO:0000313" key="3">
    <source>
        <dbReference type="Proteomes" id="UP000600449"/>
    </source>
</evidence>
<evidence type="ECO:0000256" key="1">
    <source>
        <dbReference type="SAM" id="Phobius"/>
    </source>
</evidence>
<feature type="transmembrane region" description="Helical" evidence="1">
    <location>
        <begin position="12"/>
        <end position="30"/>
    </location>
</feature>
<organism evidence="2 3">
    <name type="scientific">Salinarimonas ramus</name>
    <dbReference type="NCBI Taxonomy" id="690164"/>
    <lineage>
        <taxon>Bacteria</taxon>
        <taxon>Pseudomonadati</taxon>
        <taxon>Pseudomonadota</taxon>
        <taxon>Alphaproteobacteria</taxon>
        <taxon>Hyphomicrobiales</taxon>
        <taxon>Salinarimonadaceae</taxon>
        <taxon>Salinarimonas</taxon>
    </lineage>
</organism>
<sequence length="103" mass="11054">MIPADHNELFAWTLAITAGYVVMGYLLELIRMRRVGKPLGRSLGGGVKRVFDGLTLAVSLLLLMGVVYPSVMELIGDTRLFAIVAGLAGVLYSLHALVPEDVA</sequence>
<dbReference type="Proteomes" id="UP000600449">
    <property type="component" value="Unassembled WGS sequence"/>
</dbReference>
<keyword evidence="3" id="KW-1185">Reference proteome</keyword>
<protein>
    <submittedName>
        <fullName evidence="2">Uncharacterized protein</fullName>
    </submittedName>
</protein>
<feature type="transmembrane region" description="Helical" evidence="1">
    <location>
        <begin position="80"/>
        <end position="98"/>
    </location>
</feature>
<dbReference type="EMBL" id="BMMF01000009">
    <property type="protein sequence ID" value="GGK42014.1"/>
    <property type="molecule type" value="Genomic_DNA"/>
</dbReference>
<comment type="caution">
    <text evidence="2">The sequence shown here is derived from an EMBL/GenBank/DDBJ whole genome shotgun (WGS) entry which is preliminary data.</text>
</comment>
<accession>A0A917QB91</accession>
<proteinExistence type="predicted"/>
<reference evidence="2 3" key="1">
    <citation type="journal article" date="2014" name="Int. J. Syst. Evol. Microbiol.">
        <title>Complete genome sequence of Corynebacterium casei LMG S-19264T (=DSM 44701T), isolated from a smear-ripened cheese.</title>
        <authorList>
            <consortium name="US DOE Joint Genome Institute (JGI-PGF)"/>
            <person name="Walter F."/>
            <person name="Albersmeier A."/>
            <person name="Kalinowski J."/>
            <person name="Ruckert C."/>
        </authorList>
    </citation>
    <scope>NUCLEOTIDE SEQUENCE [LARGE SCALE GENOMIC DNA]</scope>
    <source>
        <strain evidence="2 3">CGMCC 1.9161</strain>
    </source>
</reference>
<feature type="transmembrane region" description="Helical" evidence="1">
    <location>
        <begin position="50"/>
        <end position="68"/>
    </location>
</feature>
<keyword evidence="1" id="KW-0472">Membrane</keyword>
<gene>
    <name evidence="2" type="ORF">GCM10011322_31400</name>
</gene>
<evidence type="ECO:0000313" key="2">
    <source>
        <dbReference type="EMBL" id="GGK42014.1"/>
    </source>
</evidence>
<dbReference type="RefSeq" id="WP_188914192.1">
    <property type="nucleotide sequence ID" value="NZ_BMMF01000009.1"/>
</dbReference>